<comment type="caution">
    <text evidence="5">The sequence shown here is derived from an EMBL/GenBank/DDBJ whole genome shotgun (WGS) entry which is preliminary data.</text>
</comment>
<keyword evidence="5" id="KW-0012">Acyltransferase</keyword>
<comment type="similarity">
    <text evidence="1 3">Belongs to the thiolase-like superfamily. Beta-ketoacyl-ACP synthases family.</text>
</comment>
<evidence type="ECO:0000259" key="4">
    <source>
        <dbReference type="PROSITE" id="PS52004"/>
    </source>
</evidence>
<reference evidence="5 6" key="1">
    <citation type="submission" date="2019-02" db="EMBL/GenBank/DDBJ databases">
        <title>Deep-cultivation of Planctomycetes and their phenomic and genomic characterization uncovers novel biology.</title>
        <authorList>
            <person name="Wiegand S."/>
            <person name="Jogler M."/>
            <person name="Boedeker C."/>
            <person name="Pinto D."/>
            <person name="Vollmers J."/>
            <person name="Rivas-Marin E."/>
            <person name="Kohn T."/>
            <person name="Peeters S.H."/>
            <person name="Heuer A."/>
            <person name="Rast P."/>
            <person name="Oberbeckmann S."/>
            <person name="Bunk B."/>
            <person name="Jeske O."/>
            <person name="Meyerdierks A."/>
            <person name="Storesund J.E."/>
            <person name="Kallscheuer N."/>
            <person name="Luecker S."/>
            <person name="Lage O.M."/>
            <person name="Pohl T."/>
            <person name="Merkel B.J."/>
            <person name="Hornburger P."/>
            <person name="Mueller R.-W."/>
            <person name="Bruemmer F."/>
            <person name="Labrenz M."/>
            <person name="Spormann A.M."/>
            <person name="Op Den Camp H."/>
            <person name="Overmann J."/>
            <person name="Amann R."/>
            <person name="Jetten M.S.M."/>
            <person name="Mascher T."/>
            <person name="Medema M.H."/>
            <person name="Devos D.P."/>
            <person name="Kaster A.-K."/>
            <person name="Ovreas L."/>
            <person name="Rohde M."/>
            <person name="Galperin M.Y."/>
            <person name="Jogler C."/>
        </authorList>
    </citation>
    <scope>NUCLEOTIDE SEQUENCE [LARGE SCALE GENOMIC DNA]</scope>
    <source>
        <strain evidence="5 6">Enr8</strain>
    </source>
</reference>
<protein>
    <submittedName>
        <fullName evidence="5">3-oxoacyl-[acyl-carrier-protein] synthase 2</fullName>
        <ecNumber evidence="5">2.3.1.179</ecNumber>
    </submittedName>
</protein>
<keyword evidence="6" id="KW-1185">Reference proteome</keyword>
<dbReference type="Proteomes" id="UP000318878">
    <property type="component" value="Unassembled WGS sequence"/>
</dbReference>
<dbReference type="Pfam" id="PF02801">
    <property type="entry name" value="Ketoacyl-synt_C"/>
    <property type="match status" value="1"/>
</dbReference>
<dbReference type="InterPro" id="IPR014030">
    <property type="entry name" value="Ketoacyl_synth_N"/>
</dbReference>
<dbReference type="Pfam" id="PF00109">
    <property type="entry name" value="ketoacyl-synt"/>
    <property type="match status" value="1"/>
</dbReference>
<dbReference type="GO" id="GO:0005829">
    <property type="term" value="C:cytosol"/>
    <property type="evidence" value="ECO:0007669"/>
    <property type="project" value="TreeGrafter"/>
</dbReference>
<dbReference type="InterPro" id="IPR014031">
    <property type="entry name" value="Ketoacyl_synth_C"/>
</dbReference>
<dbReference type="EMBL" id="SJPF01000003">
    <property type="protein sequence ID" value="TWT32655.1"/>
    <property type="molecule type" value="Genomic_DNA"/>
</dbReference>
<evidence type="ECO:0000256" key="1">
    <source>
        <dbReference type="ARBA" id="ARBA00008467"/>
    </source>
</evidence>
<dbReference type="GO" id="GO:0004315">
    <property type="term" value="F:3-oxoacyl-[acyl-carrier-protein] synthase activity"/>
    <property type="evidence" value="ECO:0007669"/>
    <property type="project" value="UniProtKB-EC"/>
</dbReference>
<evidence type="ECO:0000256" key="2">
    <source>
        <dbReference type="ARBA" id="ARBA00022679"/>
    </source>
</evidence>
<dbReference type="PANTHER" id="PTHR11712">
    <property type="entry name" value="POLYKETIDE SYNTHASE-RELATED"/>
    <property type="match status" value="1"/>
</dbReference>
<evidence type="ECO:0000313" key="6">
    <source>
        <dbReference type="Proteomes" id="UP000318878"/>
    </source>
</evidence>
<keyword evidence="2 3" id="KW-0808">Transferase</keyword>
<dbReference type="PROSITE" id="PS52004">
    <property type="entry name" value="KS3_2"/>
    <property type="match status" value="1"/>
</dbReference>
<dbReference type="InterPro" id="IPR000794">
    <property type="entry name" value="Beta-ketoacyl_synthase"/>
</dbReference>
<dbReference type="GO" id="GO:0006633">
    <property type="term" value="P:fatty acid biosynthetic process"/>
    <property type="evidence" value="ECO:0007669"/>
    <property type="project" value="TreeGrafter"/>
</dbReference>
<dbReference type="Gene3D" id="3.40.47.10">
    <property type="match status" value="2"/>
</dbReference>
<dbReference type="InterPro" id="IPR020841">
    <property type="entry name" value="PKS_Beta-ketoAc_synthase_dom"/>
</dbReference>
<dbReference type="AlphaFoldDB" id="A0A5C5V4M1"/>
<evidence type="ECO:0000256" key="3">
    <source>
        <dbReference type="RuleBase" id="RU003694"/>
    </source>
</evidence>
<name>A0A5C5V4M1_9BACT</name>
<accession>A0A5C5V4M1</accession>
<dbReference type="SUPFAM" id="SSF53901">
    <property type="entry name" value="Thiolase-like"/>
    <property type="match status" value="2"/>
</dbReference>
<evidence type="ECO:0000313" key="5">
    <source>
        <dbReference type="EMBL" id="TWT32655.1"/>
    </source>
</evidence>
<organism evidence="5 6">
    <name type="scientific">Blastopirellula retiformator</name>
    <dbReference type="NCBI Taxonomy" id="2527970"/>
    <lineage>
        <taxon>Bacteria</taxon>
        <taxon>Pseudomonadati</taxon>
        <taxon>Planctomycetota</taxon>
        <taxon>Planctomycetia</taxon>
        <taxon>Pirellulales</taxon>
        <taxon>Pirellulaceae</taxon>
        <taxon>Blastopirellula</taxon>
    </lineage>
</organism>
<sequence>MAEPGEVVITGLGVVAPTGIGVPIFWNAMLEGKSGIAPLEQFSAPGFPANFGGEIRDFDPKVYVKPRKSLKVMCREIQTGFSAAAMAMEQAGLQPGSVDPDRLGVVYGSEMFFSNYDDMISAYQKCLQDGEFLFENWGDAFTSEINPLWMLKYLPNMPACHVGIYFDGRGHNNTICSDSISSHVALSEGVSQIRRGHVDAMIVGGTGSRVAINALMFRGPELLSHQNVDPSKACRPFDKDRDGTVHGEGAAALVLESRAAAEARGAQILAVVGGDACRFACTEKEQPFTSGAVSSSITAVLDDAKLTAQDVGAVIAHGVSMRSDDALEAAAIAETLGDVPVTAPKSMTGHIGAGCGALDLVTATMMLQESVVPATLNYETPDPGCPIKVVHSEPLSAPLKSVVSLTQNRTGQVTAVALKRA</sequence>
<dbReference type="SMART" id="SM00825">
    <property type="entry name" value="PKS_KS"/>
    <property type="match status" value="1"/>
</dbReference>
<gene>
    <name evidence="5" type="primary">fabF_3</name>
    <name evidence="5" type="ORF">Enr8_24600</name>
</gene>
<dbReference type="InterPro" id="IPR016039">
    <property type="entry name" value="Thiolase-like"/>
</dbReference>
<dbReference type="PANTHER" id="PTHR11712:SF336">
    <property type="entry name" value="3-OXOACYL-[ACYL-CARRIER-PROTEIN] SYNTHASE, MITOCHONDRIAL"/>
    <property type="match status" value="1"/>
</dbReference>
<proteinExistence type="inferred from homology"/>
<dbReference type="OrthoDB" id="292158at2"/>
<dbReference type="RefSeq" id="WP_146431852.1">
    <property type="nucleotide sequence ID" value="NZ_SJPF01000003.1"/>
</dbReference>
<dbReference type="EC" id="2.3.1.179" evidence="5"/>
<dbReference type="CDD" id="cd00834">
    <property type="entry name" value="KAS_I_II"/>
    <property type="match status" value="1"/>
</dbReference>
<feature type="domain" description="Ketosynthase family 3 (KS3)" evidence="4">
    <location>
        <begin position="4"/>
        <end position="421"/>
    </location>
</feature>